<organism evidence="1 2">
    <name type="scientific">Miscanthus lutarioriparius</name>
    <dbReference type="NCBI Taxonomy" id="422564"/>
    <lineage>
        <taxon>Eukaryota</taxon>
        <taxon>Viridiplantae</taxon>
        <taxon>Streptophyta</taxon>
        <taxon>Embryophyta</taxon>
        <taxon>Tracheophyta</taxon>
        <taxon>Spermatophyta</taxon>
        <taxon>Magnoliopsida</taxon>
        <taxon>Liliopsida</taxon>
        <taxon>Poales</taxon>
        <taxon>Poaceae</taxon>
        <taxon>PACMAD clade</taxon>
        <taxon>Panicoideae</taxon>
        <taxon>Andropogonodae</taxon>
        <taxon>Andropogoneae</taxon>
        <taxon>Saccharinae</taxon>
        <taxon>Miscanthus</taxon>
    </lineage>
</organism>
<dbReference type="AlphaFoldDB" id="A0A811QXW4"/>
<dbReference type="Proteomes" id="UP000604825">
    <property type="component" value="Unassembled WGS sequence"/>
</dbReference>
<comment type="caution">
    <text evidence="1">The sequence shown here is derived from an EMBL/GenBank/DDBJ whole genome shotgun (WGS) entry which is preliminary data.</text>
</comment>
<accession>A0A811QXW4</accession>
<sequence>MGESDGPWPRAGCLRRLGQEPAWLTRGTTTTVVIICQSATTDGALQSGAGCHWRAGVQAPPWAKERRRCLWSDRVQSPQSHRVRGQLPISALVVAAAAFALLPEADEHAATYGHTTATNRCHSVATTRRRPLP</sequence>
<gene>
    <name evidence="1" type="ORF">NCGR_LOCUS46345</name>
</gene>
<name>A0A811QXW4_9POAL</name>
<evidence type="ECO:0000313" key="1">
    <source>
        <dbReference type="EMBL" id="CAD6263024.1"/>
    </source>
</evidence>
<protein>
    <submittedName>
        <fullName evidence="1">Uncharacterized protein</fullName>
    </submittedName>
</protein>
<evidence type="ECO:0000313" key="2">
    <source>
        <dbReference type="Proteomes" id="UP000604825"/>
    </source>
</evidence>
<proteinExistence type="predicted"/>
<dbReference type="EMBL" id="CAJGYO010000012">
    <property type="protein sequence ID" value="CAD6263024.1"/>
    <property type="molecule type" value="Genomic_DNA"/>
</dbReference>
<reference evidence="1" key="1">
    <citation type="submission" date="2020-10" db="EMBL/GenBank/DDBJ databases">
        <authorList>
            <person name="Han B."/>
            <person name="Lu T."/>
            <person name="Zhao Q."/>
            <person name="Huang X."/>
            <person name="Zhao Y."/>
        </authorList>
    </citation>
    <scope>NUCLEOTIDE SEQUENCE</scope>
</reference>
<keyword evidence="2" id="KW-1185">Reference proteome</keyword>